<dbReference type="PROSITE" id="PS51103">
    <property type="entry name" value="PTS_EIIC_TYPE_1"/>
    <property type="match status" value="1"/>
</dbReference>
<evidence type="ECO:0000256" key="1">
    <source>
        <dbReference type="ARBA" id="ARBA00004651"/>
    </source>
</evidence>
<dbReference type="GO" id="GO:0016301">
    <property type="term" value="F:kinase activity"/>
    <property type="evidence" value="ECO:0007669"/>
    <property type="project" value="UniProtKB-KW"/>
</dbReference>
<evidence type="ECO:0000256" key="6">
    <source>
        <dbReference type="ARBA" id="ARBA00022683"/>
    </source>
</evidence>
<organism evidence="15 16">
    <name type="scientific">Arsenophonus nasoniae</name>
    <name type="common">son-killer infecting Nasonia vitripennis</name>
    <dbReference type="NCBI Taxonomy" id="638"/>
    <lineage>
        <taxon>Bacteria</taxon>
        <taxon>Pseudomonadati</taxon>
        <taxon>Pseudomonadota</taxon>
        <taxon>Gammaproteobacteria</taxon>
        <taxon>Enterobacterales</taxon>
        <taxon>Morganellaceae</taxon>
        <taxon>Arsenophonus</taxon>
    </lineage>
</organism>
<evidence type="ECO:0000256" key="9">
    <source>
        <dbReference type="ARBA" id="ARBA00022989"/>
    </source>
</evidence>
<dbReference type="GO" id="GO:0009401">
    <property type="term" value="P:phosphoenolpyruvate-dependent sugar phosphotransferase system"/>
    <property type="evidence" value="ECO:0007669"/>
    <property type="project" value="UniProtKB-KW"/>
</dbReference>
<dbReference type="GO" id="GO:0008982">
    <property type="term" value="F:protein-N(PI)-phosphohistidine-sugar phosphotransferase activity"/>
    <property type="evidence" value="ECO:0007669"/>
    <property type="project" value="InterPro"/>
</dbReference>
<dbReference type="NCBIfam" id="TIGR01992">
    <property type="entry name" value="PTS-IIBC-Tre"/>
    <property type="match status" value="1"/>
</dbReference>
<evidence type="ECO:0000256" key="7">
    <source>
        <dbReference type="ARBA" id="ARBA00022692"/>
    </source>
</evidence>
<feature type="domain" description="PTS EIIC type-1" evidence="14">
    <location>
        <begin position="113"/>
        <end position="477"/>
    </location>
</feature>
<dbReference type="SUPFAM" id="SSF55604">
    <property type="entry name" value="Glucose permease domain IIB"/>
    <property type="match status" value="1"/>
</dbReference>
<feature type="transmembrane region" description="Helical" evidence="12">
    <location>
        <begin position="403"/>
        <end position="423"/>
    </location>
</feature>
<dbReference type="PROSITE" id="PS51098">
    <property type="entry name" value="PTS_EIIB_TYPE_1"/>
    <property type="match status" value="1"/>
</dbReference>
<keyword evidence="5 15" id="KW-0808">Transferase</keyword>
<feature type="domain" description="PTS EIIB type-1" evidence="13">
    <location>
        <begin position="9"/>
        <end position="91"/>
    </location>
</feature>
<dbReference type="Pfam" id="PF02378">
    <property type="entry name" value="PTS_EIIC"/>
    <property type="match status" value="1"/>
</dbReference>
<dbReference type="PROSITE" id="PS01035">
    <property type="entry name" value="PTS_EIIB_TYPE_1_CYS"/>
    <property type="match status" value="1"/>
</dbReference>
<evidence type="ECO:0000313" key="16">
    <source>
        <dbReference type="Proteomes" id="UP001177597"/>
    </source>
</evidence>
<dbReference type="EMBL" id="CP123498">
    <property type="protein sequence ID" value="WGL95784.1"/>
    <property type="molecule type" value="Genomic_DNA"/>
</dbReference>
<evidence type="ECO:0000256" key="2">
    <source>
        <dbReference type="ARBA" id="ARBA00022448"/>
    </source>
</evidence>
<feature type="transmembrane region" description="Helical" evidence="12">
    <location>
        <begin position="302"/>
        <end position="325"/>
    </location>
</feature>
<dbReference type="InterPro" id="IPR013013">
    <property type="entry name" value="PTS_EIIC_1"/>
</dbReference>
<dbReference type="Gene3D" id="3.30.1360.60">
    <property type="entry name" value="Glucose permease domain IIB"/>
    <property type="match status" value="1"/>
</dbReference>
<keyword evidence="2" id="KW-0813">Transport</keyword>
<dbReference type="PANTHER" id="PTHR30175:SF1">
    <property type="entry name" value="PTS SYSTEM ARBUTIN-, CELLOBIOSE-, AND SALICIN-SPECIFIC EIIBC COMPONENT-RELATED"/>
    <property type="match status" value="1"/>
</dbReference>
<feature type="transmembrane region" description="Helical" evidence="12">
    <location>
        <begin position="443"/>
        <end position="465"/>
    </location>
</feature>
<dbReference type="InterPro" id="IPR018113">
    <property type="entry name" value="PTrfase_EIIB_Cys"/>
</dbReference>
<comment type="subcellular location">
    <subcellularLocation>
        <location evidence="1">Cell membrane</location>
        <topology evidence="1">Multi-pass membrane protein</topology>
    </subcellularLocation>
</comment>
<evidence type="ECO:0000259" key="14">
    <source>
        <dbReference type="PROSITE" id="PS51103"/>
    </source>
</evidence>
<evidence type="ECO:0000256" key="12">
    <source>
        <dbReference type="SAM" id="Phobius"/>
    </source>
</evidence>
<gene>
    <name evidence="15" type="primary">treB</name>
    <name evidence="15" type="ORF">QE207_04025</name>
</gene>
<dbReference type="RefSeq" id="WP_280629543.1">
    <property type="nucleotide sequence ID" value="NZ_CP123498.1"/>
</dbReference>
<evidence type="ECO:0000313" key="15">
    <source>
        <dbReference type="EMBL" id="WGL95784.1"/>
    </source>
</evidence>
<dbReference type="Pfam" id="PF00367">
    <property type="entry name" value="PTS_EIIB"/>
    <property type="match status" value="1"/>
</dbReference>
<protein>
    <submittedName>
        <fullName evidence="15">PTS trehalose transporter subunit IIBC</fullName>
        <ecNumber evidence="15">2.7.1.201</ecNumber>
    </submittedName>
</protein>
<evidence type="ECO:0000256" key="11">
    <source>
        <dbReference type="PROSITE-ProRule" id="PRU00421"/>
    </source>
</evidence>
<dbReference type="EC" id="2.7.1.201" evidence="15"/>
<dbReference type="GO" id="GO:0090589">
    <property type="term" value="F:protein-phosphocysteine-trehalose phosphotransferase system transporter activity"/>
    <property type="evidence" value="ECO:0007669"/>
    <property type="project" value="TreeGrafter"/>
</dbReference>
<dbReference type="FunFam" id="3.30.1360.60:FF:000001">
    <property type="entry name" value="PTS system glucose-specific IIBC component PtsG"/>
    <property type="match status" value="1"/>
</dbReference>
<reference evidence="15" key="1">
    <citation type="submission" date="2023-04" db="EMBL/GenBank/DDBJ databases">
        <title>Genome dynamics across the evolutionary transition to endosymbiosis.</title>
        <authorList>
            <person name="Siozios S."/>
            <person name="Nadal-Jimenez P."/>
            <person name="Azagi T."/>
            <person name="Sprong H."/>
            <person name="Frost C.L."/>
            <person name="Parratt S.R."/>
            <person name="Taylor G."/>
            <person name="Brettell L."/>
            <person name="Lew K.C."/>
            <person name="Croft L."/>
            <person name="King K.C."/>
            <person name="Brockhurst M.A."/>
            <person name="Hypsa V."/>
            <person name="Novakova E."/>
            <person name="Darby A.C."/>
            <person name="Hurst G.D.D."/>
        </authorList>
    </citation>
    <scope>NUCLEOTIDE SEQUENCE</scope>
    <source>
        <strain evidence="15">AIh</strain>
    </source>
</reference>
<dbReference type="InterPro" id="IPR003352">
    <property type="entry name" value="PTS_EIIC"/>
</dbReference>
<feature type="transmembrane region" description="Helical" evidence="12">
    <location>
        <begin position="163"/>
        <end position="184"/>
    </location>
</feature>
<dbReference type="GO" id="GO:0015574">
    <property type="term" value="F:trehalose transmembrane transporter activity"/>
    <property type="evidence" value="ECO:0007669"/>
    <property type="project" value="InterPro"/>
</dbReference>
<feature type="transmembrane region" description="Helical" evidence="12">
    <location>
        <begin position="111"/>
        <end position="135"/>
    </location>
</feature>
<dbReference type="NCBIfam" id="NF008236">
    <property type="entry name" value="PRK11007.1"/>
    <property type="match status" value="1"/>
</dbReference>
<sequence length="477" mass="52481">MLKNITISHVNINKIISTIGGRNNVNSFTHCLTRLRFILHEPEKVNIEDLKKLPDVKGCFNQAGQLQIVIGTNVDKYYKAIQEQFDITNGDDNKRESKRAIKKKTKIWTRLITNLAEIFFPLLPALICGGLLLGLRNVLGEMPVVNNQPLMAFYPTLKPIYDFLWLPCEAIFHFLPVAICWSTVKKIGGTPILGIILGITLVSPQLMNAYNLGSQLPAVWDFGLFTIQKVGYQAQVIPAIFAGLFLGWFEIFIRRYVPGYLKFVVVPIVTLSISVFVAHAILGPIGRMIGNEIAEVVRFVMFGGFAPIGSAIFGFTYPLLVISGVHHTTLAIDLQIMQSQGGTPIWPIIALSNIAQASAVVGIIIVSRKENEREVTIPAAISAYLGVTEPALYSVNLYYRFPLLCAMVGSAVAGFICGVFGVLSNGIGVGGLPGILSIQPIYWLVYSFATIIAIVVPIILTIVIYRYQQRKGTLISD</sequence>
<evidence type="ECO:0000256" key="10">
    <source>
        <dbReference type="ARBA" id="ARBA00023136"/>
    </source>
</evidence>
<feature type="transmembrane region" description="Helical" evidence="12">
    <location>
        <begin position="260"/>
        <end position="282"/>
    </location>
</feature>
<dbReference type="AlphaFoldDB" id="A0AA95GF43"/>
<evidence type="ECO:0000256" key="5">
    <source>
        <dbReference type="ARBA" id="ARBA00022679"/>
    </source>
</evidence>
<evidence type="ECO:0000256" key="8">
    <source>
        <dbReference type="ARBA" id="ARBA00022777"/>
    </source>
</evidence>
<dbReference type="InterPro" id="IPR050558">
    <property type="entry name" value="PTS_Sugar-Specific_Components"/>
</dbReference>
<dbReference type="InterPro" id="IPR001996">
    <property type="entry name" value="PTS_IIB_1"/>
</dbReference>
<keyword evidence="6" id="KW-0598">Phosphotransferase system</keyword>
<dbReference type="Proteomes" id="UP001177597">
    <property type="component" value="Chromosome"/>
</dbReference>
<evidence type="ECO:0000259" key="13">
    <source>
        <dbReference type="PROSITE" id="PS51098"/>
    </source>
</evidence>
<proteinExistence type="predicted"/>
<feature type="transmembrane region" description="Helical" evidence="12">
    <location>
        <begin position="230"/>
        <end position="253"/>
    </location>
</feature>
<accession>A0AA95GF43</accession>
<name>A0AA95GF43_9GAMM</name>
<evidence type="ECO:0000256" key="3">
    <source>
        <dbReference type="ARBA" id="ARBA00022475"/>
    </source>
</evidence>
<feature type="active site" description="Phosphocysteine intermediate; for EIIB activity" evidence="11">
    <location>
        <position position="31"/>
    </location>
</feature>
<dbReference type="InterPro" id="IPR011296">
    <property type="entry name" value="PTS_IIBC_treh"/>
</dbReference>
<keyword evidence="7 12" id="KW-0812">Transmembrane</keyword>
<dbReference type="PANTHER" id="PTHR30175">
    <property type="entry name" value="PHOSPHOTRANSFERASE SYSTEM TRANSPORT PROTEIN"/>
    <property type="match status" value="1"/>
</dbReference>
<feature type="transmembrane region" description="Helical" evidence="12">
    <location>
        <begin position="191"/>
        <end position="210"/>
    </location>
</feature>
<keyword evidence="8" id="KW-0418">Kinase</keyword>
<feature type="transmembrane region" description="Helical" evidence="12">
    <location>
        <begin position="345"/>
        <end position="365"/>
    </location>
</feature>
<evidence type="ECO:0000256" key="4">
    <source>
        <dbReference type="ARBA" id="ARBA00022597"/>
    </source>
</evidence>
<keyword evidence="9 12" id="KW-1133">Transmembrane helix</keyword>
<keyword evidence="4" id="KW-0762">Sugar transport</keyword>
<dbReference type="GO" id="GO:0005886">
    <property type="term" value="C:plasma membrane"/>
    <property type="evidence" value="ECO:0007669"/>
    <property type="project" value="UniProtKB-SubCell"/>
</dbReference>
<keyword evidence="3" id="KW-1003">Cell membrane</keyword>
<feature type="transmembrane region" description="Helical" evidence="12">
    <location>
        <begin position="377"/>
        <end position="396"/>
    </location>
</feature>
<dbReference type="CDD" id="cd00212">
    <property type="entry name" value="PTS_IIB_glc"/>
    <property type="match status" value="1"/>
</dbReference>
<keyword evidence="10 12" id="KW-0472">Membrane</keyword>
<dbReference type="InterPro" id="IPR036878">
    <property type="entry name" value="Glu_permease_IIB"/>
</dbReference>